<keyword evidence="2" id="KW-1185">Reference proteome</keyword>
<accession>A0ABD1PQM0</accession>
<proteinExistence type="predicted"/>
<dbReference type="Proteomes" id="UP001604336">
    <property type="component" value="Unassembled WGS sequence"/>
</dbReference>
<protein>
    <submittedName>
        <fullName evidence="1">Uncharacterized protein</fullName>
    </submittedName>
</protein>
<dbReference type="AlphaFoldDB" id="A0ABD1PQM0"/>
<evidence type="ECO:0000313" key="1">
    <source>
        <dbReference type="EMBL" id="KAL2466202.1"/>
    </source>
</evidence>
<evidence type="ECO:0000313" key="2">
    <source>
        <dbReference type="Proteomes" id="UP001604336"/>
    </source>
</evidence>
<name>A0ABD1PQM0_9LAMI</name>
<gene>
    <name evidence="1" type="ORF">Adt_42053</name>
</gene>
<dbReference type="EMBL" id="JBFOLK010000013">
    <property type="protein sequence ID" value="KAL2466202.1"/>
    <property type="molecule type" value="Genomic_DNA"/>
</dbReference>
<reference evidence="2" key="1">
    <citation type="submission" date="2024-07" db="EMBL/GenBank/DDBJ databases">
        <title>Two chromosome-level genome assemblies of Korean endemic species Abeliophyllum distichum and Forsythia ovata (Oleaceae).</title>
        <authorList>
            <person name="Jang H."/>
        </authorList>
    </citation>
    <scope>NUCLEOTIDE SEQUENCE [LARGE SCALE GENOMIC DNA]</scope>
</reference>
<sequence length="104" mass="11552">MDPETKKVVISCDVVFDEVPSHQVDNEDSRTSDLASLFGDVAISESGSNIIPSRENIQQDETIGTAIRRSSRQRNQPDYLADYEVQLNNCSFLSCFLIGYSCGN</sequence>
<comment type="caution">
    <text evidence="1">The sequence shown here is derived from an EMBL/GenBank/DDBJ whole genome shotgun (WGS) entry which is preliminary data.</text>
</comment>
<organism evidence="1 2">
    <name type="scientific">Abeliophyllum distichum</name>
    <dbReference type="NCBI Taxonomy" id="126358"/>
    <lineage>
        <taxon>Eukaryota</taxon>
        <taxon>Viridiplantae</taxon>
        <taxon>Streptophyta</taxon>
        <taxon>Embryophyta</taxon>
        <taxon>Tracheophyta</taxon>
        <taxon>Spermatophyta</taxon>
        <taxon>Magnoliopsida</taxon>
        <taxon>eudicotyledons</taxon>
        <taxon>Gunneridae</taxon>
        <taxon>Pentapetalae</taxon>
        <taxon>asterids</taxon>
        <taxon>lamiids</taxon>
        <taxon>Lamiales</taxon>
        <taxon>Oleaceae</taxon>
        <taxon>Forsythieae</taxon>
        <taxon>Abeliophyllum</taxon>
    </lineage>
</organism>